<dbReference type="Gene3D" id="3.90.1310.10">
    <property type="entry name" value="Penicillin-binding protein 2a (Domain 2)"/>
    <property type="match status" value="1"/>
</dbReference>
<evidence type="ECO:0000256" key="3">
    <source>
        <dbReference type="ARBA" id="ARBA00023136"/>
    </source>
</evidence>
<dbReference type="InterPro" id="IPR012338">
    <property type="entry name" value="Beta-lactam/transpept-like"/>
</dbReference>
<dbReference type="PANTHER" id="PTHR30627">
    <property type="entry name" value="PEPTIDOGLYCAN D,D-TRANSPEPTIDASE"/>
    <property type="match status" value="1"/>
</dbReference>
<comment type="subcellular location">
    <subcellularLocation>
        <location evidence="1">Membrane</location>
    </subcellularLocation>
</comment>
<dbReference type="InterPro" id="IPR032710">
    <property type="entry name" value="NTF2-like_dom_sf"/>
</dbReference>
<dbReference type="SUPFAM" id="SSF56519">
    <property type="entry name" value="Penicillin binding protein dimerisation domain"/>
    <property type="match status" value="1"/>
</dbReference>
<keyword evidence="3" id="KW-0472">Membrane</keyword>
<dbReference type="SUPFAM" id="SSF56601">
    <property type="entry name" value="beta-lactamase/transpeptidase-like"/>
    <property type="match status" value="1"/>
</dbReference>
<dbReference type="Pfam" id="PF05223">
    <property type="entry name" value="MecA_N"/>
    <property type="match status" value="1"/>
</dbReference>
<dbReference type="GO" id="GO:0071555">
    <property type="term" value="P:cell wall organization"/>
    <property type="evidence" value="ECO:0007669"/>
    <property type="project" value="TreeGrafter"/>
</dbReference>
<protein>
    <submittedName>
        <fullName evidence="7">Beta-lactam-inducible penicillin-binding protein</fullName>
    </submittedName>
</protein>
<feature type="domain" description="NTF2-like N-terminal transpeptidase" evidence="6">
    <location>
        <begin position="38"/>
        <end position="152"/>
    </location>
</feature>
<dbReference type="GO" id="GO:0046677">
    <property type="term" value="P:response to antibiotic"/>
    <property type="evidence" value="ECO:0007669"/>
    <property type="project" value="InterPro"/>
</dbReference>
<sequence>MRKGRKRKTKNKLLLAILLGAVVCIGGIFSVIEFSRQKPEEILKEYMAHIDKGEYEQMYELTDRAENSEQDRERFIDRNSRIYEGIEVKNLKVKEITADKKWGKEVSVSYITSFDSAAGKIEFENQASLIKRRDGYKIIWKDHLIFPNLTEKDKIRVSLSEAQRGQILDRNGKTLAGKGVATSVGIVPGKLKDNSINELSRLLEIEEEAINKKLEAEWVKEDSFVPITMVRKIQETDLMKIETDEEILKEQERQSRVLEIPGVMLSDTEVRSYPLEAAASHLIGYVQPVTAEDLENHPEEGYHSNSVIGRTGMEGLFEKKLKGRDGCEINIVGENGQIKETIARVIKEDGKDIQLTIDSELQKALYQQFQEDTGCSAALNPYTGEILALVSTPSYDNNDFIKGITTEKWNSLNEDKKRPLYNRFRQAWCPGSSFKPVVAGIGLKTGIIDPNEDFGNEGLSWQKDSSWGSYYVTTLHECNPVTMKNALIYSDNIYFAKAALRIGAETFSRSLNELGFNQKIPFEIQMSESQYSNTEQIETEIQLADSGYGQGQILVNPVHLASIYTAFLNGGNMVKPYLVYRENPRGEIWIPKAFPESGISEILEGLKGVISDPNGTGRGAYTEGVTLAGKTGTAELKASKEDTEGTEIGWFSVFTAEKNTEKPILLISMVENVKDLGGSSYVVKKDKKVLDQFLAK</sequence>
<dbReference type="PANTHER" id="PTHR30627:SF25">
    <property type="entry name" value="PENICILLIN-BINDING PROTEIN 3"/>
    <property type="match status" value="1"/>
</dbReference>
<dbReference type="GO" id="GO:0005886">
    <property type="term" value="C:plasma membrane"/>
    <property type="evidence" value="ECO:0007669"/>
    <property type="project" value="TreeGrafter"/>
</dbReference>
<dbReference type="Gene3D" id="3.40.710.10">
    <property type="entry name" value="DD-peptidase/beta-lactamase superfamily"/>
    <property type="match status" value="1"/>
</dbReference>
<reference evidence="7" key="1">
    <citation type="submission" date="2019-11" db="EMBL/GenBank/DDBJ databases">
        <authorList>
            <person name="Feng L."/>
        </authorList>
    </citation>
    <scope>NUCLEOTIDE SEQUENCE</scope>
    <source>
        <strain evidence="7">BgluceraseaLFYP119</strain>
    </source>
</reference>
<feature type="domain" description="Penicillin-binding protein dimerisation" evidence="5">
    <location>
        <begin position="161"/>
        <end position="341"/>
    </location>
</feature>
<dbReference type="EMBL" id="CACRST010000024">
    <property type="protein sequence ID" value="VYT23979.1"/>
    <property type="molecule type" value="Genomic_DNA"/>
</dbReference>
<organism evidence="7">
    <name type="scientific">Blautia glucerasea</name>
    <dbReference type="NCBI Taxonomy" id="536633"/>
    <lineage>
        <taxon>Bacteria</taxon>
        <taxon>Bacillati</taxon>
        <taxon>Bacillota</taxon>
        <taxon>Clostridia</taxon>
        <taxon>Lachnospirales</taxon>
        <taxon>Lachnospiraceae</taxon>
        <taxon>Blautia</taxon>
    </lineage>
</organism>
<dbReference type="Pfam" id="PF00905">
    <property type="entry name" value="Transpeptidase"/>
    <property type="match status" value="1"/>
</dbReference>
<dbReference type="InterPro" id="IPR007887">
    <property type="entry name" value="MecA_N"/>
</dbReference>
<evidence type="ECO:0000259" key="4">
    <source>
        <dbReference type="Pfam" id="PF00905"/>
    </source>
</evidence>
<dbReference type="AlphaFoldDB" id="A0A6N2V0N4"/>
<proteinExistence type="inferred from homology"/>
<dbReference type="SUPFAM" id="SSF54427">
    <property type="entry name" value="NTF2-like"/>
    <property type="match status" value="1"/>
</dbReference>
<dbReference type="RefSeq" id="WP_156354861.1">
    <property type="nucleotide sequence ID" value="NZ_CACRST010000024.1"/>
</dbReference>
<dbReference type="Gene3D" id="3.10.450.100">
    <property type="entry name" value="NTF2-like, domain 1"/>
    <property type="match status" value="1"/>
</dbReference>
<dbReference type="InterPro" id="IPR005311">
    <property type="entry name" value="PBP_dimer"/>
</dbReference>
<dbReference type="Gene3D" id="3.30.1390.30">
    <property type="entry name" value="Penicillin-binding protein 2a, domain 3"/>
    <property type="match status" value="1"/>
</dbReference>
<dbReference type="InterPro" id="IPR050515">
    <property type="entry name" value="Beta-lactam/transpept"/>
</dbReference>
<evidence type="ECO:0000256" key="2">
    <source>
        <dbReference type="ARBA" id="ARBA00007171"/>
    </source>
</evidence>
<evidence type="ECO:0000256" key="1">
    <source>
        <dbReference type="ARBA" id="ARBA00004370"/>
    </source>
</evidence>
<feature type="domain" description="Penicillin-binding protein transpeptidase" evidence="4">
    <location>
        <begin position="374"/>
        <end position="679"/>
    </location>
</feature>
<name>A0A6N2V0N4_9FIRM</name>
<dbReference type="InterPro" id="IPR036138">
    <property type="entry name" value="PBP_dimer_sf"/>
</dbReference>
<accession>A0A6N2V0N4</accession>
<evidence type="ECO:0000259" key="6">
    <source>
        <dbReference type="Pfam" id="PF05223"/>
    </source>
</evidence>
<evidence type="ECO:0000259" key="5">
    <source>
        <dbReference type="Pfam" id="PF03717"/>
    </source>
</evidence>
<gene>
    <name evidence="7" type="primary">pbp_2</name>
    <name evidence="7" type="ORF">BGLFYP119_02396</name>
</gene>
<dbReference type="GO" id="GO:0071972">
    <property type="term" value="F:peptidoglycan L,D-transpeptidase activity"/>
    <property type="evidence" value="ECO:0007669"/>
    <property type="project" value="TreeGrafter"/>
</dbReference>
<dbReference type="GO" id="GO:0008658">
    <property type="term" value="F:penicillin binding"/>
    <property type="evidence" value="ECO:0007669"/>
    <property type="project" value="InterPro"/>
</dbReference>
<dbReference type="InterPro" id="IPR001460">
    <property type="entry name" value="PCN-bd_Tpept"/>
</dbReference>
<comment type="similarity">
    <text evidence="2">Belongs to the transpeptidase family.</text>
</comment>
<evidence type="ECO:0000313" key="7">
    <source>
        <dbReference type="EMBL" id="VYT23979.1"/>
    </source>
</evidence>
<dbReference type="Pfam" id="PF03717">
    <property type="entry name" value="PBP_dimer"/>
    <property type="match status" value="1"/>
</dbReference>